<evidence type="ECO:0000313" key="4">
    <source>
        <dbReference type="Proteomes" id="UP000780875"/>
    </source>
</evidence>
<feature type="region of interest" description="Disordered" evidence="1">
    <location>
        <begin position="120"/>
        <end position="162"/>
    </location>
</feature>
<feature type="signal peptide" evidence="2">
    <location>
        <begin position="1"/>
        <end position="18"/>
    </location>
</feature>
<sequence>MRAWARRTGLVAAGAVLALGGLTACGGSDGGDGGGGSGSDAPADASKDDFCEAFSGLYDAVLSQSTSGETSNAIKAFKDWANDMKDVGTPSDMPDDARQGFEVFIDAALKIDDDASVDDLQNFGDDLPQSDQDAGEAFGDWATQNCPSAIPTDLPSVDPSAS</sequence>
<feature type="chain" id="PRO_5047252673" description="Lipoprotein" evidence="2">
    <location>
        <begin position="19"/>
        <end position="162"/>
    </location>
</feature>
<protein>
    <recommendedName>
        <fullName evidence="5">Lipoprotein</fullName>
    </recommendedName>
</protein>
<evidence type="ECO:0000256" key="2">
    <source>
        <dbReference type="SAM" id="SignalP"/>
    </source>
</evidence>
<evidence type="ECO:0000313" key="3">
    <source>
        <dbReference type="EMBL" id="MBZ5739328.1"/>
    </source>
</evidence>
<name>A0ABS7UEA0_9ACTN</name>
<organism evidence="3 4">
    <name type="scientific">Nocardioides mangrovi</name>
    <dbReference type="NCBI Taxonomy" id="2874580"/>
    <lineage>
        <taxon>Bacteria</taxon>
        <taxon>Bacillati</taxon>
        <taxon>Actinomycetota</taxon>
        <taxon>Actinomycetes</taxon>
        <taxon>Propionibacteriales</taxon>
        <taxon>Nocardioidaceae</taxon>
        <taxon>Nocardioides</taxon>
    </lineage>
</organism>
<proteinExistence type="predicted"/>
<dbReference type="Proteomes" id="UP000780875">
    <property type="component" value="Unassembled WGS sequence"/>
</dbReference>
<evidence type="ECO:0008006" key="5">
    <source>
        <dbReference type="Google" id="ProtNLM"/>
    </source>
</evidence>
<dbReference type="RefSeq" id="WP_224123699.1">
    <property type="nucleotide sequence ID" value="NZ_JAIQZJ010000008.1"/>
</dbReference>
<gene>
    <name evidence="3" type="ORF">K8U61_14230</name>
</gene>
<keyword evidence="4" id="KW-1185">Reference proteome</keyword>
<comment type="caution">
    <text evidence="3">The sequence shown here is derived from an EMBL/GenBank/DDBJ whole genome shotgun (WGS) entry which is preliminary data.</text>
</comment>
<reference evidence="3 4" key="1">
    <citation type="submission" date="2021-09" db="EMBL/GenBank/DDBJ databases">
        <title>Whole genome sequence of Nocardioides sp. GBK3QG-3.</title>
        <authorList>
            <person name="Tuo L."/>
        </authorList>
    </citation>
    <scope>NUCLEOTIDE SEQUENCE [LARGE SCALE GENOMIC DNA]</scope>
    <source>
        <strain evidence="3 4">GBK3QG-3</strain>
    </source>
</reference>
<evidence type="ECO:0000256" key="1">
    <source>
        <dbReference type="SAM" id="MobiDB-lite"/>
    </source>
</evidence>
<keyword evidence="2" id="KW-0732">Signal</keyword>
<accession>A0ABS7UEA0</accession>
<dbReference type="PROSITE" id="PS51257">
    <property type="entry name" value="PROKAR_LIPOPROTEIN"/>
    <property type="match status" value="1"/>
</dbReference>
<dbReference type="EMBL" id="JAIQZJ010000008">
    <property type="protein sequence ID" value="MBZ5739328.1"/>
    <property type="molecule type" value="Genomic_DNA"/>
</dbReference>